<dbReference type="eggNOG" id="COG0673">
    <property type="taxonomic scope" value="Bacteria"/>
</dbReference>
<comment type="similarity">
    <text evidence="1">Belongs to the Gfo/Idh/MocA family.</text>
</comment>
<evidence type="ECO:0000256" key="1">
    <source>
        <dbReference type="ARBA" id="ARBA00010928"/>
    </source>
</evidence>
<dbReference type="AlphaFoldDB" id="L0DBR4"/>
<evidence type="ECO:0000259" key="3">
    <source>
        <dbReference type="Pfam" id="PF01408"/>
    </source>
</evidence>
<evidence type="ECO:0000313" key="6">
    <source>
        <dbReference type="Proteomes" id="UP000010798"/>
    </source>
</evidence>
<dbReference type="Pfam" id="PF01408">
    <property type="entry name" value="GFO_IDH_MocA"/>
    <property type="match status" value="1"/>
</dbReference>
<evidence type="ECO:0000313" key="5">
    <source>
        <dbReference type="EMBL" id="AGA26278.1"/>
    </source>
</evidence>
<dbReference type="InterPro" id="IPR051317">
    <property type="entry name" value="Gfo/Idh/MocA_oxidoreduct"/>
</dbReference>
<proteinExistence type="inferred from homology"/>
<dbReference type="Pfam" id="PF22725">
    <property type="entry name" value="GFO_IDH_MocA_C3"/>
    <property type="match status" value="1"/>
</dbReference>
<dbReference type="InterPro" id="IPR000683">
    <property type="entry name" value="Gfo/Idh/MocA-like_OxRdtase_N"/>
</dbReference>
<dbReference type="Gene3D" id="3.40.50.720">
    <property type="entry name" value="NAD(P)-binding Rossmann-like Domain"/>
    <property type="match status" value="1"/>
</dbReference>
<keyword evidence="2" id="KW-0560">Oxidoreductase</keyword>
<dbReference type="GO" id="GO:0000166">
    <property type="term" value="F:nucleotide binding"/>
    <property type="evidence" value="ECO:0007669"/>
    <property type="project" value="InterPro"/>
</dbReference>
<feature type="domain" description="GFO/IDH/MocA-like oxidoreductase" evidence="4">
    <location>
        <begin position="151"/>
        <end position="273"/>
    </location>
</feature>
<feature type="domain" description="Gfo/Idh/MocA-like oxidoreductase N-terminal" evidence="3">
    <location>
        <begin position="22"/>
        <end position="142"/>
    </location>
</feature>
<protein>
    <submittedName>
        <fullName evidence="5">Putative dehydrogenase</fullName>
    </submittedName>
</protein>
<evidence type="ECO:0000256" key="2">
    <source>
        <dbReference type="ARBA" id="ARBA00023002"/>
    </source>
</evidence>
<dbReference type="Proteomes" id="UP000010798">
    <property type="component" value="Chromosome"/>
</dbReference>
<dbReference type="SUPFAM" id="SSF51735">
    <property type="entry name" value="NAD(P)-binding Rossmann-fold domains"/>
    <property type="match status" value="1"/>
</dbReference>
<dbReference type="GO" id="GO:0016491">
    <property type="term" value="F:oxidoreductase activity"/>
    <property type="evidence" value="ECO:0007669"/>
    <property type="project" value="UniProtKB-KW"/>
</dbReference>
<dbReference type="RefSeq" id="WP_015245445.1">
    <property type="nucleotide sequence ID" value="NC_019892.1"/>
</dbReference>
<keyword evidence="6" id="KW-1185">Reference proteome</keyword>
<dbReference type="EMBL" id="CP003364">
    <property type="protein sequence ID" value="AGA26278.1"/>
    <property type="molecule type" value="Genomic_DNA"/>
</dbReference>
<dbReference type="Gene3D" id="3.30.360.10">
    <property type="entry name" value="Dihydrodipicolinate Reductase, domain 2"/>
    <property type="match status" value="1"/>
</dbReference>
<dbReference type="STRING" id="886293.Sinac_1916"/>
<name>L0DBR4_SINAD</name>
<dbReference type="PANTHER" id="PTHR43708">
    <property type="entry name" value="CONSERVED EXPRESSED OXIDOREDUCTASE (EUROFUNG)"/>
    <property type="match status" value="1"/>
</dbReference>
<sequence length="380" mass="41902">MRRLDPLGLAYLPVLPQRLDVGIGVVGAGFIVRDCHLVAYKDAGFRVVGLTSRTRSTAEEVAGLRGVPRVFDSLDAMLDDPEVEVVDIAVPPREQPNVIRRIVARPGKVRGILAQKPLAMSFPEACELVEACEGAGIRLQVNQNMRYDHSVRALKALLDRGDLGDPVLATIEMRAIPHWMPWAREERSLSTFVMSIHHLDTFRYWLGDPLRVLASTRPDPRTQFPHVDGINLTILEFATGARASAWDDVWSGPVREGAASDIGIRWRFEGTEGLALGTIGWPGWPERVPSTIDYTTIHEPGVWHRPRWSQAWFPDAFAGTMGGLLAALESGADPDISGRDNLKTIALCEAVYSAATEHRVVAFDEILDRSTKPHTGSTLL</sequence>
<gene>
    <name evidence="5" type="ordered locus">Sinac_1916</name>
</gene>
<accession>L0DBR4</accession>
<dbReference type="PANTHER" id="PTHR43708:SF5">
    <property type="entry name" value="CONSERVED EXPRESSED OXIDOREDUCTASE (EUROFUNG)-RELATED"/>
    <property type="match status" value="1"/>
</dbReference>
<dbReference type="InterPro" id="IPR036291">
    <property type="entry name" value="NAD(P)-bd_dom_sf"/>
</dbReference>
<evidence type="ECO:0000259" key="4">
    <source>
        <dbReference type="Pfam" id="PF22725"/>
    </source>
</evidence>
<reference evidence="5 6" key="1">
    <citation type="submission" date="2012-02" db="EMBL/GenBank/DDBJ databases">
        <title>Complete sequence of chromosome of Singulisphaera acidiphila DSM 18658.</title>
        <authorList>
            <consortium name="US DOE Joint Genome Institute (JGI-PGF)"/>
            <person name="Lucas S."/>
            <person name="Copeland A."/>
            <person name="Lapidus A."/>
            <person name="Glavina del Rio T."/>
            <person name="Dalin E."/>
            <person name="Tice H."/>
            <person name="Bruce D."/>
            <person name="Goodwin L."/>
            <person name="Pitluck S."/>
            <person name="Peters L."/>
            <person name="Ovchinnikova G."/>
            <person name="Chertkov O."/>
            <person name="Kyrpides N."/>
            <person name="Mavromatis K."/>
            <person name="Ivanova N."/>
            <person name="Brettin T."/>
            <person name="Detter J.C."/>
            <person name="Han C."/>
            <person name="Larimer F."/>
            <person name="Land M."/>
            <person name="Hauser L."/>
            <person name="Markowitz V."/>
            <person name="Cheng J.-F."/>
            <person name="Hugenholtz P."/>
            <person name="Woyke T."/>
            <person name="Wu D."/>
            <person name="Tindall B."/>
            <person name="Pomrenke H."/>
            <person name="Brambilla E."/>
            <person name="Klenk H.-P."/>
            <person name="Eisen J.A."/>
        </authorList>
    </citation>
    <scope>NUCLEOTIDE SEQUENCE [LARGE SCALE GENOMIC DNA]</scope>
    <source>
        <strain evidence="6">ATCC BAA-1392 / DSM 18658 / VKM B-2454 / MOB10</strain>
    </source>
</reference>
<dbReference type="HOGENOM" id="CLU_023194_14_0_0"/>
<dbReference type="SUPFAM" id="SSF55347">
    <property type="entry name" value="Glyceraldehyde-3-phosphate dehydrogenase-like, C-terminal domain"/>
    <property type="match status" value="1"/>
</dbReference>
<dbReference type="KEGG" id="saci:Sinac_1916"/>
<organism evidence="5 6">
    <name type="scientific">Singulisphaera acidiphila (strain ATCC BAA-1392 / DSM 18658 / VKM B-2454 / MOB10)</name>
    <dbReference type="NCBI Taxonomy" id="886293"/>
    <lineage>
        <taxon>Bacteria</taxon>
        <taxon>Pseudomonadati</taxon>
        <taxon>Planctomycetota</taxon>
        <taxon>Planctomycetia</taxon>
        <taxon>Isosphaerales</taxon>
        <taxon>Isosphaeraceae</taxon>
        <taxon>Singulisphaera</taxon>
    </lineage>
</organism>
<dbReference type="OrthoDB" id="6183734at2"/>
<dbReference type="InterPro" id="IPR055170">
    <property type="entry name" value="GFO_IDH_MocA-like_dom"/>
</dbReference>